<dbReference type="EMBL" id="QGLF01000010">
    <property type="protein sequence ID" value="PWR17555.1"/>
    <property type="molecule type" value="Genomic_DNA"/>
</dbReference>
<keyword evidence="1" id="KW-0285">Flavoprotein</keyword>
<name>A0A317DXK0_9PROT</name>
<dbReference type="Pfam" id="PF03060">
    <property type="entry name" value="NMO"/>
    <property type="match status" value="1"/>
</dbReference>
<dbReference type="CDD" id="cd04730">
    <property type="entry name" value="NPD_like"/>
    <property type="match status" value="1"/>
</dbReference>
<organism evidence="4 5">
    <name type="scientific">Zavarzinia compransoris</name>
    <dbReference type="NCBI Taxonomy" id="1264899"/>
    <lineage>
        <taxon>Bacteria</taxon>
        <taxon>Pseudomonadati</taxon>
        <taxon>Pseudomonadota</taxon>
        <taxon>Alphaproteobacteria</taxon>
        <taxon>Rhodospirillales</taxon>
        <taxon>Zavarziniaceae</taxon>
        <taxon>Zavarzinia</taxon>
    </lineage>
</organism>
<dbReference type="SUPFAM" id="SSF51412">
    <property type="entry name" value="Inosine monophosphate dehydrogenase (IMPDH)"/>
    <property type="match status" value="1"/>
</dbReference>
<keyword evidence="2" id="KW-0288">FMN</keyword>
<dbReference type="Gene3D" id="3.20.20.70">
    <property type="entry name" value="Aldolase class I"/>
    <property type="match status" value="1"/>
</dbReference>
<evidence type="ECO:0000256" key="2">
    <source>
        <dbReference type="ARBA" id="ARBA00022643"/>
    </source>
</evidence>
<gene>
    <name evidence="4" type="ORF">DKG75_22420</name>
</gene>
<dbReference type="InterPro" id="IPR004136">
    <property type="entry name" value="NMO"/>
</dbReference>
<dbReference type="PANTHER" id="PTHR32332:SF20">
    <property type="entry name" value="2-NITROPROPANE DIOXYGENASE-LIKE PROTEIN"/>
    <property type="match status" value="1"/>
</dbReference>
<evidence type="ECO:0000256" key="3">
    <source>
        <dbReference type="ARBA" id="ARBA00023002"/>
    </source>
</evidence>
<dbReference type="RefSeq" id="WP_109923433.1">
    <property type="nucleotide sequence ID" value="NZ_QGLF01000010.1"/>
</dbReference>
<dbReference type="GO" id="GO:0051213">
    <property type="term" value="F:dioxygenase activity"/>
    <property type="evidence" value="ECO:0007669"/>
    <property type="project" value="UniProtKB-KW"/>
</dbReference>
<reference evidence="5" key="1">
    <citation type="submission" date="2018-05" db="EMBL/GenBank/DDBJ databases">
        <title>Zavarzinia sp. HR-AS.</title>
        <authorList>
            <person name="Lee Y."/>
            <person name="Jeon C.O."/>
        </authorList>
    </citation>
    <scope>NUCLEOTIDE SEQUENCE [LARGE SCALE GENOMIC DNA]</scope>
    <source>
        <strain evidence="5">DSM 1231</strain>
    </source>
</reference>
<proteinExistence type="predicted"/>
<sequence>MTHPALNTPLTERLGCRYPILQTAMGWVATPQLVAATSNAGAFGFLAGAVIPAERIEAEILKVKALTDKPFGLNLHMFLPGADHMLDMAIRHGLRAVSYSRSPSAALVSKLKAAGLVCIPTVGAVKHAVAAVKMGADMVTVQGGEGGGHTGSVPTSLLVPQVLDAVTVPVVAAGGFKDGRGLVAALAYGAAGVAMGTRFLMTSDSPVPRATLERYITSEITNIIVSTRVDGAPMRMILNEALNRLEKAGPVGRLWQALKSGLAFRRHAGLGLVETFRSALANARANKLSLAETLMAANSPMLIQRSMVEGHPAEGVLPSGQVAGLIRDLPTAAEAVERIIAEAEARLDALTNPRRDAAAAE</sequence>
<dbReference type="OrthoDB" id="9778912at2"/>
<keyword evidence="3" id="KW-0560">Oxidoreductase</keyword>
<evidence type="ECO:0000313" key="5">
    <source>
        <dbReference type="Proteomes" id="UP000246077"/>
    </source>
</evidence>
<accession>A0A317DXK0</accession>
<dbReference type="PANTHER" id="PTHR32332">
    <property type="entry name" value="2-NITROPROPANE DIOXYGENASE"/>
    <property type="match status" value="1"/>
</dbReference>
<keyword evidence="5" id="KW-1185">Reference proteome</keyword>
<dbReference type="AlphaFoldDB" id="A0A317DXK0"/>
<evidence type="ECO:0000256" key="1">
    <source>
        <dbReference type="ARBA" id="ARBA00022630"/>
    </source>
</evidence>
<comment type="caution">
    <text evidence="4">The sequence shown here is derived from an EMBL/GenBank/DDBJ whole genome shotgun (WGS) entry which is preliminary data.</text>
</comment>
<evidence type="ECO:0000313" key="4">
    <source>
        <dbReference type="EMBL" id="PWR17555.1"/>
    </source>
</evidence>
<dbReference type="InterPro" id="IPR013785">
    <property type="entry name" value="Aldolase_TIM"/>
</dbReference>
<keyword evidence="4" id="KW-0223">Dioxygenase</keyword>
<dbReference type="Proteomes" id="UP000246077">
    <property type="component" value="Unassembled WGS sequence"/>
</dbReference>
<protein>
    <submittedName>
        <fullName evidence="4">2-nitropropane dioxygenase</fullName>
    </submittedName>
</protein>
<dbReference type="GO" id="GO:0018580">
    <property type="term" value="F:nitronate monooxygenase activity"/>
    <property type="evidence" value="ECO:0007669"/>
    <property type="project" value="InterPro"/>
</dbReference>